<name>A0ABU3Y1F4_9GAMM</name>
<keyword evidence="2" id="KW-1185">Reference proteome</keyword>
<evidence type="ECO:0000313" key="2">
    <source>
        <dbReference type="Proteomes" id="UP001273935"/>
    </source>
</evidence>
<dbReference type="Gene3D" id="2.40.110.20">
    <property type="match status" value="1"/>
</dbReference>
<protein>
    <recommendedName>
        <fullName evidence="3">Acyl-CoA dehydrogenase</fullName>
    </recommendedName>
</protein>
<dbReference type="EMBL" id="JAWJUL010000533">
    <property type="protein sequence ID" value="MDV3443999.1"/>
    <property type="molecule type" value="Genomic_DNA"/>
</dbReference>
<gene>
    <name evidence="1" type="ORF">R0G64_32180</name>
</gene>
<dbReference type="InterPro" id="IPR052166">
    <property type="entry name" value="Diverse_Acyl-CoA_DH"/>
</dbReference>
<proteinExistence type="predicted"/>
<sequence length="71" mass="7882">RVVMTAFLVARTVQRGQHALSQARRLFEDRAAQVRAEPQADGSYALSGTKIWITGGEHDLVENIVHLVLAR</sequence>
<feature type="non-terminal residue" evidence="1">
    <location>
        <position position="71"/>
    </location>
</feature>
<organism evidence="1 2">
    <name type="scientific">Metapseudomonas otitidis</name>
    <dbReference type="NCBI Taxonomy" id="319939"/>
    <lineage>
        <taxon>Bacteria</taxon>
        <taxon>Pseudomonadati</taxon>
        <taxon>Pseudomonadota</taxon>
        <taxon>Gammaproteobacteria</taxon>
        <taxon>Pseudomonadales</taxon>
        <taxon>Pseudomonadaceae</taxon>
        <taxon>Metapseudomonas</taxon>
    </lineage>
</organism>
<evidence type="ECO:0008006" key="3">
    <source>
        <dbReference type="Google" id="ProtNLM"/>
    </source>
</evidence>
<dbReference type="Proteomes" id="UP001273935">
    <property type="component" value="Unassembled WGS sequence"/>
</dbReference>
<comment type="caution">
    <text evidence="1">The sequence shown here is derived from an EMBL/GenBank/DDBJ whole genome shotgun (WGS) entry which is preliminary data.</text>
</comment>
<dbReference type="PANTHER" id="PTHR42803">
    <property type="entry name" value="ACYL-COA DEHYDROGENASE"/>
    <property type="match status" value="1"/>
</dbReference>
<dbReference type="RefSeq" id="WP_317234918.1">
    <property type="nucleotide sequence ID" value="NZ_JAWJUL010000533.1"/>
</dbReference>
<dbReference type="PANTHER" id="PTHR42803:SF1">
    <property type="entry name" value="BROAD-SPECIFICITY LINEAR ACYL-COA DEHYDROGENASE FADE5"/>
    <property type="match status" value="1"/>
</dbReference>
<accession>A0ABU3Y1F4</accession>
<evidence type="ECO:0000313" key="1">
    <source>
        <dbReference type="EMBL" id="MDV3443999.1"/>
    </source>
</evidence>
<dbReference type="SUPFAM" id="SSF56645">
    <property type="entry name" value="Acyl-CoA dehydrogenase NM domain-like"/>
    <property type="match status" value="1"/>
</dbReference>
<feature type="non-terminal residue" evidence="1">
    <location>
        <position position="1"/>
    </location>
</feature>
<reference evidence="1 2" key="1">
    <citation type="submission" date="2023-10" db="EMBL/GenBank/DDBJ databases">
        <title>Pseudomonas otitidis isolated from a paediatric patient with cystic fibrosis in Chile.</title>
        <authorList>
            <person name="Amsteins-Romero L."/>
            <person name="Opazo-Capurro A."/>
            <person name="Matus-Kohler M."/>
            <person name="Gonzalez-Rocha G."/>
        </authorList>
    </citation>
    <scope>NUCLEOTIDE SEQUENCE [LARGE SCALE GENOMIC DNA]</scope>
    <source>
        <strain evidence="1 2">P-714</strain>
    </source>
</reference>
<dbReference type="InterPro" id="IPR009100">
    <property type="entry name" value="AcylCoA_DH/oxidase_NM_dom_sf"/>
</dbReference>